<dbReference type="InterPro" id="IPR013325">
    <property type="entry name" value="RNA_pol_sigma_r2"/>
</dbReference>
<dbReference type="InterPro" id="IPR014284">
    <property type="entry name" value="RNA_pol_sigma-70_dom"/>
</dbReference>
<dbReference type="STRING" id="1318628.MARLIPOL_10066"/>
<dbReference type="InterPro" id="IPR011990">
    <property type="entry name" value="TPR-like_helical_dom_sf"/>
</dbReference>
<dbReference type="InterPro" id="IPR046531">
    <property type="entry name" value="DUF6596"/>
</dbReference>
<dbReference type="GO" id="GO:0016987">
    <property type="term" value="F:sigma factor activity"/>
    <property type="evidence" value="ECO:0007669"/>
    <property type="project" value="InterPro"/>
</dbReference>
<dbReference type="InterPro" id="IPR013324">
    <property type="entry name" value="RNA_pol_sigma_r3/r4-like"/>
</dbReference>
<dbReference type="SUPFAM" id="SSF88659">
    <property type="entry name" value="Sigma3 and sigma4 domains of RNA polymerase sigma factors"/>
    <property type="match status" value="1"/>
</dbReference>
<dbReference type="GO" id="GO:0003677">
    <property type="term" value="F:DNA binding"/>
    <property type="evidence" value="ECO:0007669"/>
    <property type="project" value="InterPro"/>
</dbReference>
<dbReference type="InterPro" id="IPR007627">
    <property type="entry name" value="RNA_pol_sigma70_r2"/>
</dbReference>
<dbReference type="SUPFAM" id="SSF48452">
    <property type="entry name" value="TPR-like"/>
    <property type="match status" value="1"/>
</dbReference>
<dbReference type="RefSeq" id="WP_012138030.1">
    <property type="nucleotide sequence ID" value="NZ_KE007325.1"/>
</dbReference>
<comment type="caution">
    <text evidence="4">The sequence shown here is derived from an EMBL/GenBank/DDBJ whole genome shotgun (WGS) entry which is preliminary data.</text>
</comment>
<dbReference type="SUPFAM" id="SSF88946">
    <property type="entry name" value="Sigma2 domain of RNA polymerase sigma factors"/>
    <property type="match status" value="1"/>
</dbReference>
<protein>
    <submittedName>
        <fullName evidence="4">RNA polymerase ECF-subfamily sigma factor</fullName>
    </submittedName>
</protein>
<dbReference type="Pfam" id="PF04542">
    <property type="entry name" value="Sigma70_r2"/>
    <property type="match status" value="1"/>
</dbReference>
<dbReference type="PATRIC" id="fig|1318628.3.peg.2005"/>
<gene>
    <name evidence="4" type="ORF">MARLIPOL_10066</name>
</gene>
<feature type="domain" description="RNA polymerase sigma factor 70 region 4 type 2" evidence="2">
    <location>
        <begin position="109"/>
        <end position="160"/>
    </location>
</feature>
<dbReference type="GO" id="GO:0006352">
    <property type="term" value="P:DNA-templated transcription initiation"/>
    <property type="evidence" value="ECO:0007669"/>
    <property type="project" value="InterPro"/>
</dbReference>
<dbReference type="Gene3D" id="1.10.1740.10">
    <property type="match status" value="1"/>
</dbReference>
<dbReference type="eggNOG" id="COG4941">
    <property type="taxonomic scope" value="Bacteria"/>
</dbReference>
<dbReference type="NCBIfam" id="TIGR02937">
    <property type="entry name" value="sigma70-ECF"/>
    <property type="match status" value="1"/>
</dbReference>
<name>R8B049_9GAMM</name>
<dbReference type="EMBL" id="ASAD01000011">
    <property type="protein sequence ID" value="EON91961.1"/>
    <property type="molecule type" value="Genomic_DNA"/>
</dbReference>
<accession>R8B049</accession>
<evidence type="ECO:0000259" key="2">
    <source>
        <dbReference type="Pfam" id="PF08281"/>
    </source>
</evidence>
<evidence type="ECO:0000259" key="1">
    <source>
        <dbReference type="Pfam" id="PF04542"/>
    </source>
</evidence>
<evidence type="ECO:0000259" key="3">
    <source>
        <dbReference type="Pfam" id="PF20239"/>
    </source>
</evidence>
<dbReference type="HOGENOM" id="CLU_035311_1_0_6"/>
<reference evidence="4 5" key="1">
    <citation type="journal article" date="2013" name="Genome Announc.">
        <title>Draft Genome Sequence of the Moderately Halophilic Bacterium Marinobacter lipolyticus Strain SM19.</title>
        <authorList>
            <person name="Papke R.T."/>
            <person name="de la Haba R.R."/>
            <person name="Infante-Dominguez C."/>
            <person name="Perez D."/>
            <person name="Sanchez-Porro C."/>
            <person name="Lapierre P."/>
            <person name="Ventosa A."/>
        </authorList>
    </citation>
    <scope>NUCLEOTIDE SEQUENCE [LARGE SCALE GENOMIC DNA]</scope>
    <source>
        <strain evidence="4 5">SM19</strain>
    </source>
</reference>
<organism evidence="4 5">
    <name type="scientific">Marinobacter lipolyticus SM19</name>
    <dbReference type="NCBI Taxonomy" id="1318628"/>
    <lineage>
        <taxon>Bacteria</taxon>
        <taxon>Pseudomonadati</taxon>
        <taxon>Pseudomonadota</taxon>
        <taxon>Gammaproteobacteria</taxon>
        <taxon>Pseudomonadales</taxon>
        <taxon>Marinobacteraceae</taxon>
        <taxon>Marinobacter</taxon>
    </lineage>
</organism>
<dbReference type="AlphaFoldDB" id="R8B049"/>
<dbReference type="OrthoDB" id="9780299at2"/>
<dbReference type="Pfam" id="PF08281">
    <property type="entry name" value="Sigma70_r4_2"/>
    <property type="match status" value="1"/>
</dbReference>
<evidence type="ECO:0000313" key="5">
    <source>
        <dbReference type="Proteomes" id="UP000016540"/>
    </source>
</evidence>
<dbReference type="Proteomes" id="UP000016540">
    <property type="component" value="Unassembled WGS sequence"/>
</dbReference>
<feature type="domain" description="DUF6596" evidence="3">
    <location>
        <begin position="178"/>
        <end position="277"/>
    </location>
</feature>
<feature type="domain" description="RNA polymerase sigma-70 region 2" evidence="1">
    <location>
        <begin position="10"/>
        <end position="75"/>
    </location>
</feature>
<sequence>MDALDLETVYRQHSRQVLATLIRLLGEFDLAEEALQDAFAAAAQQWPDQGAPDNPLAWLIRCGQNRGIDQIRRRQTVRFHADELARAADVSDTPDLAESSLQDDQLRLIFTCCHPALATESQLALTLREVCGLTTEQVARALLQKPTTLAQKIVRAKRKIREAGIPYEVPDDKLLAERLGAVLHVIYLMFNEGYARTEGEGLIDASLTAEAIRLAELLATLLPDGDVSGLIALMRLQDARKEARVDEDGELVTLEDQDRTLWNREEIHVGKAWLMRALGQAPAGAYTLQAAIAAAHADAPSFEETDWHDIAGLYDLLYQRSPTPVVALNRAVAVAMLEGPDAGVALLEGQSSHKAIQNYHLFHAALADLHRRSGRREQARVAYERALSLASQAQEKRFLEKQLARLAQSDGRKR</sequence>
<keyword evidence="5" id="KW-1185">Reference proteome</keyword>
<dbReference type="PANTHER" id="PTHR47756">
    <property type="entry name" value="BLL6612 PROTEIN-RELATED"/>
    <property type="match status" value="1"/>
</dbReference>
<evidence type="ECO:0000313" key="4">
    <source>
        <dbReference type="EMBL" id="EON91961.1"/>
    </source>
</evidence>
<proteinExistence type="predicted"/>
<dbReference type="Pfam" id="PF20239">
    <property type="entry name" value="DUF6596"/>
    <property type="match status" value="1"/>
</dbReference>
<dbReference type="PANTHER" id="PTHR47756:SF2">
    <property type="entry name" value="BLL6612 PROTEIN"/>
    <property type="match status" value="1"/>
</dbReference>
<dbReference type="InterPro" id="IPR013249">
    <property type="entry name" value="RNA_pol_sigma70_r4_t2"/>
</dbReference>